<evidence type="ECO:0000256" key="3">
    <source>
        <dbReference type="ARBA" id="ARBA00022676"/>
    </source>
</evidence>
<keyword evidence="4" id="KW-0808">Transferase</keyword>
<evidence type="ECO:0000256" key="2">
    <source>
        <dbReference type="ARBA" id="ARBA00008661"/>
    </source>
</evidence>
<evidence type="ECO:0000256" key="4">
    <source>
        <dbReference type="ARBA" id="ARBA00022679"/>
    </source>
</evidence>
<keyword evidence="10" id="KW-0325">Glycoprotein</keyword>
<dbReference type="Pfam" id="PF01762">
    <property type="entry name" value="Galactosyl_T"/>
    <property type="match status" value="1"/>
</dbReference>
<accession>A0A8I6S522</accession>
<dbReference type="GO" id="GO:0006493">
    <property type="term" value="P:protein O-linked glycosylation"/>
    <property type="evidence" value="ECO:0007669"/>
    <property type="project" value="TreeGrafter"/>
</dbReference>
<evidence type="ECO:0000256" key="5">
    <source>
        <dbReference type="ARBA" id="ARBA00022692"/>
    </source>
</evidence>
<dbReference type="Gene3D" id="3.90.550.50">
    <property type="match status" value="1"/>
</dbReference>
<keyword evidence="7 11" id="KW-1133">Transmembrane helix</keyword>
<dbReference type="GO" id="GO:0016758">
    <property type="term" value="F:hexosyltransferase activity"/>
    <property type="evidence" value="ECO:0007669"/>
    <property type="project" value="InterPro"/>
</dbReference>
<evidence type="ECO:0000256" key="10">
    <source>
        <dbReference type="ARBA" id="ARBA00023180"/>
    </source>
</evidence>
<evidence type="ECO:0000256" key="1">
    <source>
        <dbReference type="ARBA" id="ARBA00004323"/>
    </source>
</evidence>
<evidence type="ECO:0000313" key="12">
    <source>
        <dbReference type="EnsemblMetazoa" id="XP_014256308.1"/>
    </source>
</evidence>
<keyword evidence="3 11" id="KW-0328">Glycosyltransferase</keyword>
<comment type="subcellular location">
    <subcellularLocation>
        <location evidence="1 11">Golgi apparatus membrane</location>
        <topology evidence="1 11">Single-pass type II membrane protein</topology>
    </subcellularLocation>
</comment>
<feature type="transmembrane region" description="Helical" evidence="11">
    <location>
        <begin position="47"/>
        <end position="69"/>
    </location>
</feature>
<dbReference type="RefSeq" id="XP_014256308.1">
    <property type="nucleotide sequence ID" value="XM_014400822.2"/>
</dbReference>
<dbReference type="AlphaFoldDB" id="A0A8I6S522"/>
<evidence type="ECO:0000256" key="7">
    <source>
        <dbReference type="ARBA" id="ARBA00022989"/>
    </source>
</evidence>
<reference evidence="12" key="1">
    <citation type="submission" date="2022-01" db="UniProtKB">
        <authorList>
            <consortium name="EnsemblMetazoa"/>
        </authorList>
    </citation>
    <scope>IDENTIFICATION</scope>
</reference>
<evidence type="ECO:0000313" key="13">
    <source>
        <dbReference type="Proteomes" id="UP000494040"/>
    </source>
</evidence>
<comment type="caution">
    <text evidence="11">Lacks conserved residue(s) required for the propagation of feature annotation.</text>
</comment>
<keyword evidence="6" id="KW-0735">Signal-anchor</keyword>
<dbReference type="EnsemblMetazoa" id="XM_024230420.1">
    <property type="protein sequence ID" value="XP_024086188.1"/>
    <property type="gene ID" value="LOC106670458"/>
</dbReference>
<name>A0A8I6S522_CIMLE</name>
<evidence type="ECO:0000256" key="9">
    <source>
        <dbReference type="ARBA" id="ARBA00023136"/>
    </source>
</evidence>
<comment type="similarity">
    <text evidence="2 11">Belongs to the glycosyltransferase 31 family.</text>
</comment>
<evidence type="ECO:0000256" key="6">
    <source>
        <dbReference type="ARBA" id="ARBA00022968"/>
    </source>
</evidence>
<feature type="transmembrane region" description="Helical" evidence="11">
    <location>
        <begin position="6"/>
        <end position="26"/>
    </location>
</feature>
<sequence>MLKISQLNFVLFLVCHCYFLCLKFEIMKKSSVCDHRPKIFPCFIMAFRLKPALIIIILIGCIIISYSSFMKGPVMRYHVETKTEENESSQLQDVDNSSVIVNETKEELSAKPAEKPVKPSLLSLIQSIPLKAVENQTDKTSQGILTESLYEAGYDIPNVDLCPEFGEGLKVLVGVMSAPSHEDARRAIRYTWGHYALQKNIVLGFIVGNSKIASLNAITAEESTLYGDIIRGNFIDSYDNLTLKTISFLSWIDNYCSKAHFILKTDDDMFINFPKLLSFIDKHWKTEKTIHGRLAKKWKPIRNKRSKYCVSTKQFSQAVFPDFTTGPAYLLTGDIVRDMYTKALKSTYLKLEDVFTTGIVAQALNIKRVHVNEFINKRIPFNICNIKKSISIHMIKYHEQFDLWKKLSDGRSKCK</sequence>
<proteinExistence type="inferred from homology"/>
<dbReference type="FunFam" id="3.90.550.50:FF:000001">
    <property type="entry name" value="Hexosyltransferase"/>
    <property type="match status" value="1"/>
</dbReference>
<dbReference type="KEGG" id="clec:106670458"/>
<dbReference type="RefSeq" id="XP_024086188.1">
    <property type="nucleotide sequence ID" value="XM_024230420.1"/>
</dbReference>
<evidence type="ECO:0000256" key="8">
    <source>
        <dbReference type="ARBA" id="ARBA00023034"/>
    </source>
</evidence>
<protein>
    <recommendedName>
        <fullName evidence="11">Hexosyltransferase</fullName>
        <ecNumber evidence="11">2.4.1.-</ecNumber>
    </recommendedName>
</protein>
<dbReference type="OMA" id="WVDNYCN"/>
<dbReference type="InterPro" id="IPR002659">
    <property type="entry name" value="Glyco_trans_31"/>
</dbReference>
<dbReference type="GO" id="GO:0000139">
    <property type="term" value="C:Golgi membrane"/>
    <property type="evidence" value="ECO:0007669"/>
    <property type="project" value="UniProtKB-SubCell"/>
</dbReference>
<keyword evidence="5 11" id="KW-0812">Transmembrane</keyword>
<dbReference type="OrthoDB" id="5512589at2759"/>
<dbReference type="PANTHER" id="PTHR11214">
    <property type="entry name" value="BETA-1,3-N-ACETYLGLUCOSAMINYLTRANSFERASE"/>
    <property type="match status" value="1"/>
</dbReference>
<dbReference type="EC" id="2.4.1.-" evidence="11"/>
<dbReference type="EnsemblMetazoa" id="XM_014400822.2">
    <property type="protein sequence ID" value="XP_014256308.1"/>
    <property type="gene ID" value="LOC106670458"/>
</dbReference>
<keyword evidence="9 11" id="KW-0472">Membrane</keyword>
<organism evidence="12 13">
    <name type="scientific">Cimex lectularius</name>
    <name type="common">Bed bug</name>
    <name type="synonym">Acanthia lectularia</name>
    <dbReference type="NCBI Taxonomy" id="79782"/>
    <lineage>
        <taxon>Eukaryota</taxon>
        <taxon>Metazoa</taxon>
        <taxon>Ecdysozoa</taxon>
        <taxon>Arthropoda</taxon>
        <taxon>Hexapoda</taxon>
        <taxon>Insecta</taxon>
        <taxon>Pterygota</taxon>
        <taxon>Neoptera</taxon>
        <taxon>Paraneoptera</taxon>
        <taxon>Hemiptera</taxon>
        <taxon>Heteroptera</taxon>
        <taxon>Panheteroptera</taxon>
        <taxon>Cimicomorpha</taxon>
        <taxon>Cimicidae</taxon>
        <taxon>Cimex</taxon>
    </lineage>
</organism>
<dbReference type="Proteomes" id="UP000494040">
    <property type="component" value="Unassembled WGS sequence"/>
</dbReference>
<dbReference type="PANTHER" id="PTHR11214:SF379">
    <property type="entry name" value="HEXOSYLTRANSFERASE-RELATED"/>
    <property type="match status" value="1"/>
</dbReference>
<dbReference type="GeneID" id="106670458"/>
<evidence type="ECO:0000256" key="11">
    <source>
        <dbReference type="RuleBase" id="RU363063"/>
    </source>
</evidence>
<keyword evidence="13" id="KW-1185">Reference proteome</keyword>
<keyword evidence="8 11" id="KW-0333">Golgi apparatus</keyword>